<keyword evidence="3" id="KW-1185">Reference proteome</keyword>
<gene>
    <name evidence="2" type="primary">Aste57867_8212</name>
    <name evidence="1" type="ORF">As57867_008181</name>
    <name evidence="2" type="ORF">ASTE57867_8212</name>
</gene>
<evidence type="ECO:0000313" key="3">
    <source>
        <dbReference type="Proteomes" id="UP000332933"/>
    </source>
</evidence>
<dbReference type="Proteomes" id="UP000332933">
    <property type="component" value="Unassembled WGS sequence"/>
</dbReference>
<sequence length="363" mass="39651">MSSSTSVISSLFQRAQSASTDALHRLLATMPPPLPVAPTLHSVFLPLEAIVSPTHRDNHVAAAPSSETSFLMTQGISVELALLVAGFLDGTSLGSLMATNTTWRRFVLAHDRALWSTLARRELGDSYPSSSPPSSSHRSHYVEAFARMLVREHRHMTHIYPLYDALEAYCRAHPSDHGILGMFSDICYFEDVRVGDAIAKQRFGAMGMVIVQRPSHVAAFRAQSSHVGPVNFVPLENPHWPAVELPPCAAPGFLGYAFDLVRMVPGFEHVKSTVVRAILKHIMVFDTDAAARAAACPAPYVALDDVATADDAFDLCFAMPLRTEMTTAAMKRHRPVPMIAERTHVLKTRLANAQHALVVLSQG</sequence>
<proteinExistence type="predicted"/>
<name>A0A485KJM8_9STRA</name>
<dbReference type="EMBL" id="VJMH01005094">
    <property type="protein sequence ID" value="KAF0701283.1"/>
    <property type="molecule type" value="Genomic_DNA"/>
</dbReference>
<accession>A0A485KJM8</accession>
<dbReference type="OrthoDB" id="66938at2759"/>
<reference evidence="1" key="2">
    <citation type="submission" date="2019-06" db="EMBL/GenBank/DDBJ databases">
        <title>Genomics analysis of Aphanomyces spp. identifies a new class of oomycete effector associated with host adaptation.</title>
        <authorList>
            <person name="Gaulin E."/>
        </authorList>
    </citation>
    <scope>NUCLEOTIDE SEQUENCE</scope>
    <source>
        <strain evidence="1">CBS 578.67</strain>
    </source>
</reference>
<dbReference type="GO" id="GO:0051276">
    <property type="term" value="P:chromosome organization"/>
    <property type="evidence" value="ECO:0007669"/>
    <property type="project" value="InterPro"/>
</dbReference>
<dbReference type="GO" id="GO:0005694">
    <property type="term" value="C:chromosome"/>
    <property type="evidence" value="ECO:0007669"/>
    <property type="project" value="InterPro"/>
</dbReference>
<organism evidence="2 3">
    <name type="scientific">Aphanomyces stellatus</name>
    <dbReference type="NCBI Taxonomy" id="120398"/>
    <lineage>
        <taxon>Eukaryota</taxon>
        <taxon>Sar</taxon>
        <taxon>Stramenopiles</taxon>
        <taxon>Oomycota</taxon>
        <taxon>Saprolegniomycetes</taxon>
        <taxon>Saprolegniales</taxon>
        <taxon>Verrucalvaceae</taxon>
        <taxon>Aphanomyces</taxon>
    </lineage>
</organism>
<protein>
    <submittedName>
        <fullName evidence="2">Aste57867_8212 protein</fullName>
    </submittedName>
</protein>
<dbReference type="EMBL" id="CAADRA010005115">
    <property type="protein sequence ID" value="VFT85099.1"/>
    <property type="molecule type" value="Genomic_DNA"/>
</dbReference>
<evidence type="ECO:0000313" key="2">
    <source>
        <dbReference type="EMBL" id="VFT85099.1"/>
    </source>
</evidence>
<dbReference type="SUPFAM" id="SSF81383">
    <property type="entry name" value="F-box domain"/>
    <property type="match status" value="1"/>
</dbReference>
<dbReference type="InterPro" id="IPR036277">
    <property type="entry name" value="SMC_hinge_sf"/>
</dbReference>
<dbReference type="SUPFAM" id="SSF75553">
    <property type="entry name" value="Smc hinge domain"/>
    <property type="match status" value="1"/>
</dbReference>
<reference evidence="2 3" key="1">
    <citation type="submission" date="2019-03" db="EMBL/GenBank/DDBJ databases">
        <authorList>
            <person name="Gaulin E."/>
            <person name="Dumas B."/>
        </authorList>
    </citation>
    <scope>NUCLEOTIDE SEQUENCE [LARGE SCALE GENOMIC DNA]</scope>
    <source>
        <strain evidence="2">CBS 568.67</strain>
    </source>
</reference>
<evidence type="ECO:0000313" key="1">
    <source>
        <dbReference type="EMBL" id="KAF0701283.1"/>
    </source>
</evidence>
<dbReference type="GO" id="GO:0005524">
    <property type="term" value="F:ATP binding"/>
    <property type="evidence" value="ECO:0007669"/>
    <property type="project" value="InterPro"/>
</dbReference>
<dbReference type="InterPro" id="IPR036047">
    <property type="entry name" value="F-box-like_dom_sf"/>
</dbReference>
<dbReference type="AlphaFoldDB" id="A0A485KJM8"/>